<dbReference type="RefSeq" id="WP_344814213.1">
    <property type="nucleotide sequence ID" value="NZ_BAAAYX010000020.1"/>
</dbReference>
<dbReference type="Pfam" id="PF01593">
    <property type="entry name" value="Amino_oxidase"/>
    <property type="match status" value="1"/>
</dbReference>
<organism evidence="5 6">
    <name type="scientific">Microlunatus aurantiacus</name>
    <dbReference type="NCBI Taxonomy" id="446786"/>
    <lineage>
        <taxon>Bacteria</taxon>
        <taxon>Bacillati</taxon>
        <taxon>Actinomycetota</taxon>
        <taxon>Actinomycetes</taxon>
        <taxon>Propionibacteriales</taxon>
        <taxon>Propionibacteriaceae</taxon>
        <taxon>Microlunatus</taxon>
    </lineage>
</organism>
<name>A0ABP7E9S4_9ACTN</name>
<dbReference type="PANTHER" id="PTHR10668:SF105">
    <property type="entry name" value="DEHYDROGENASE-RELATED"/>
    <property type="match status" value="1"/>
</dbReference>
<protein>
    <recommendedName>
        <fullName evidence="3">Pyridine nucleotide-disulfide oxidoreductase domain-containing protein 2</fullName>
    </recommendedName>
</protein>
<dbReference type="InterPro" id="IPR002937">
    <property type="entry name" value="Amino_oxidase"/>
</dbReference>
<sequence>MIAPVPATVDAVVVGAGPNGLVAANRLADAGWEVLLVEAQTDLGGAVRSDREVHPDFVHDTFSAFYPMAAASPVITALGLEAYGLRWCQAPAVLGHPWPDGSWTLLHRDVEVTAALLDREHPGDGDAWLALVEQWRRIGPALVAALLSPMPPVRHGLRVALTLPRVGGLDFVQRLLTPARHTLDAPVAGHGFGGRGARMLVAGNAAHADLASTSAGSSVIGLLLAMLGQTVGFPVPEGGAGRLTEAMAARFRARGGLVSTGVPVDRVLVERGRACGVVIGGTAVRARRAVIAGIGVHQLVQRLLGPQDMPQRHLDRVRRFRMDPATVKVDFALSGPVPWRGEPAYAPGTVHVCDSLDELSAYEGQLAADLIPESPFLLIGQMTTSDPTRSPAGTESLWAYTHVPQRVRGDAGGRLTGDWDGDDAERYADRMQARLEAYAPGFGARVLARRVLSPTELERRDANLVGGAVGGGSSALDQQLVFRPVPGLGRAGTPVRGLFLASASAHPGGAVHGAGGANAARAALWSDRLRRPRLRS</sequence>
<evidence type="ECO:0000313" key="5">
    <source>
        <dbReference type="EMBL" id="GAA3716233.1"/>
    </source>
</evidence>
<dbReference type="InterPro" id="IPR036188">
    <property type="entry name" value="FAD/NAD-bd_sf"/>
</dbReference>
<comment type="function">
    <text evidence="1">Probable oxidoreductase that may play a role as regulator of mitochondrial function.</text>
</comment>
<evidence type="ECO:0000259" key="4">
    <source>
        <dbReference type="Pfam" id="PF01593"/>
    </source>
</evidence>
<dbReference type="PANTHER" id="PTHR10668">
    <property type="entry name" value="PHYTOENE DEHYDROGENASE"/>
    <property type="match status" value="1"/>
</dbReference>
<dbReference type="Proteomes" id="UP001500051">
    <property type="component" value="Unassembled WGS sequence"/>
</dbReference>
<comment type="caution">
    <text evidence="5">The sequence shown here is derived from an EMBL/GenBank/DDBJ whole genome shotgun (WGS) entry which is preliminary data.</text>
</comment>
<dbReference type="EMBL" id="BAAAYX010000020">
    <property type="protein sequence ID" value="GAA3716233.1"/>
    <property type="molecule type" value="Genomic_DNA"/>
</dbReference>
<dbReference type="Gene3D" id="3.50.50.60">
    <property type="entry name" value="FAD/NAD(P)-binding domain"/>
    <property type="match status" value="2"/>
</dbReference>
<dbReference type="PRINTS" id="PR00411">
    <property type="entry name" value="PNDRDTASEI"/>
</dbReference>
<dbReference type="SUPFAM" id="SSF51905">
    <property type="entry name" value="FAD/NAD(P)-binding domain"/>
    <property type="match status" value="1"/>
</dbReference>
<proteinExistence type="predicted"/>
<evidence type="ECO:0000256" key="2">
    <source>
        <dbReference type="ARBA" id="ARBA00038825"/>
    </source>
</evidence>
<reference evidence="6" key="1">
    <citation type="journal article" date="2019" name="Int. J. Syst. Evol. Microbiol.">
        <title>The Global Catalogue of Microorganisms (GCM) 10K type strain sequencing project: providing services to taxonomists for standard genome sequencing and annotation.</title>
        <authorList>
            <consortium name="The Broad Institute Genomics Platform"/>
            <consortium name="The Broad Institute Genome Sequencing Center for Infectious Disease"/>
            <person name="Wu L."/>
            <person name="Ma J."/>
        </authorList>
    </citation>
    <scope>NUCLEOTIDE SEQUENCE [LARGE SCALE GENOMIC DNA]</scope>
    <source>
        <strain evidence="6">JCM 16548</strain>
    </source>
</reference>
<evidence type="ECO:0000256" key="1">
    <source>
        <dbReference type="ARBA" id="ARBA00037217"/>
    </source>
</evidence>
<keyword evidence="6" id="KW-1185">Reference proteome</keyword>
<feature type="domain" description="Amine oxidase" evidence="4">
    <location>
        <begin position="20"/>
        <end position="514"/>
    </location>
</feature>
<comment type="subunit">
    <text evidence="2">Interacts with COX5B; this interaction may contribute to localize PYROXD2 to the inner face of the inner mitochondrial membrane.</text>
</comment>
<evidence type="ECO:0000313" key="6">
    <source>
        <dbReference type="Proteomes" id="UP001500051"/>
    </source>
</evidence>
<evidence type="ECO:0000256" key="3">
    <source>
        <dbReference type="ARBA" id="ARBA00040298"/>
    </source>
</evidence>
<accession>A0ABP7E9S4</accession>
<gene>
    <name evidence="5" type="ORF">GCM10022204_39910</name>
</gene>